<evidence type="ECO:0000256" key="3">
    <source>
        <dbReference type="ARBA" id="ARBA00013247"/>
    </source>
</evidence>
<reference evidence="13 14" key="1">
    <citation type="journal article" date="2023" name="Elife">
        <title>Identification of key yeast species and microbe-microbe interactions impacting larval growth of Drosophila in the wild.</title>
        <authorList>
            <person name="Mure A."/>
            <person name="Sugiura Y."/>
            <person name="Maeda R."/>
            <person name="Honda K."/>
            <person name="Sakurai N."/>
            <person name="Takahashi Y."/>
            <person name="Watada M."/>
            <person name="Katoh T."/>
            <person name="Gotoh A."/>
            <person name="Gotoh Y."/>
            <person name="Taniguchi I."/>
            <person name="Nakamura K."/>
            <person name="Hayashi T."/>
            <person name="Katayama T."/>
            <person name="Uemura T."/>
            <person name="Hattori Y."/>
        </authorList>
    </citation>
    <scope>NUCLEOTIDE SEQUENCE [LARGE SCALE GENOMIC DNA]</scope>
    <source>
        <strain evidence="13 14">SB-73</strain>
    </source>
</reference>
<comment type="caution">
    <text evidence="13">The sequence shown here is derived from an EMBL/GenBank/DDBJ whole genome shotgun (WGS) entry which is preliminary data.</text>
</comment>
<dbReference type="PANTHER" id="PTHR10210:SF32">
    <property type="entry name" value="RIBOSE-PHOSPHATE PYROPHOSPHOKINASE 2"/>
    <property type="match status" value="1"/>
</dbReference>
<dbReference type="Pfam" id="PF14572">
    <property type="entry name" value="Pribosyl_synth"/>
    <property type="match status" value="1"/>
</dbReference>
<dbReference type="AlphaFoldDB" id="A0AAV5RJC4"/>
<dbReference type="GO" id="GO:0000287">
    <property type="term" value="F:magnesium ion binding"/>
    <property type="evidence" value="ECO:0007669"/>
    <property type="project" value="InterPro"/>
</dbReference>
<evidence type="ECO:0000256" key="2">
    <source>
        <dbReference type="ARBA" id="ARBA00006478"/>
    </source>
</evidence>
<comment type="similarity">
    <text evidence="2">Belongs to the ribose-phosphate pyrophosphokinase family.</text>
</comment>
<proteinExistence type="inferred from homology"/>
<dbReference type="NCBIfam" id="NF002320">
    <property type="entry name" value="PRK01259.1"/>
    <property type="match status" value="1"/>
</dbReference>
<keyword evidence="8" id="KW-0418">Kinase</keyword>
<keyword evidence="7" id="KW-0547">Nucleotide-binding</keyword>
<protein>
    <recommendedName>
        <fullName evidence="3">ribose-phosphate diphosphokinase</fullName>
        <ecNumber evidence="3">2.7.6.1</ecNumber>
    </recommendedName>
</protein>
<dbReference type="GO" id="GO:0006164">
    <property type="term" value="P:purine nucleotide biosynthetic process"/>
    <property type="evidence" value="ECO:0007669"/>
    <property type="project" value="TreeGrafter"/>
</dbReference>
<dbReference type="PROSITE" id="PS00114">
    <property type="entry name" value="PRPP_SYNTHASE"/>
    <property type="match status" value="1"/>
</dbReference>
<evidence type="ECO:0000256" key="5">
    <source>
        <dbReference type="ARBA" id="ARBA00022723"/>
    </source>
</evidence>
<keyword evidence="10" id="KW-0460">Magnesium</keyword>
<dbReference type="InterPro" id="IPR029099">
    <property type="entry name" value="Pribosyltran_N"/>
</dbReference>
<evidence type="ECO:0000256" key="4">
    <source>
        <dbReference type="ARBA" id="ARBA00022679"/>
    </source>
</evidence>
<evidence type="ECO:0000256" key="9">
    <source>
        <dbReference type="ARBA" id="ARBA00022840"/>
    </source>
</evidence>
<dbReference type="GO" id="GO:0009156">
    <property type="term" value="P:ribonucleoside monophosphate biosynthetic process"/>
    <property type="evidence" value="ECO:0007669"/>
    <property type="project" value="InterPro"/>
</dbReference>
<evidence type="ECO:0000313" key="14">
    <source>
        <dbReference type="Proteomes" id="UP001362899"/>
    </source>
</evidence>
<dbReference type="InterPro" id="IPR029057">
    <property type="entry name" value="PRTase-like"/>
</dbReference>
<dbReference type="FunFam" id="3.40.50.2020:FF:000007">
    <property type="entry name" value="Ribose-phosphate pyrophosphokinase"/>
    <property type="match status" value="1"/>
</dbReference>
<comment type="catalytic activity">
    <reaction evidence="11">
        <text>D-ribose 5-phosphate + ATP = 5-phospho-alpha-D-ribose 1-diphosphate + AMP + H(+)</text>
        <dbReference type="Rhea" id="RHEA:15609"/>
        <dbReference type="ChEBI" id="CHEBI:15378"/>
        <dbReference type="ChEBI" id="CHEBI:30616"/>
        <dbReference type="ChEBI" id="CHEBI:58017"/>
        <dbReference type="ChEBI" id="CHEBI:78346"/>
        <dbReference type="ChEBI" id="CHEBI:456215"/>
        <dbReference type="EC" id="2.7.6.1"/>
    </reaction>
</comment>
<keyword evidence="5" id="KW-0479">Metal-binding</keyword>
<dbReference type="FunFam" id="3.40.50.2020:FF:000005">
    <property type="entry name" value="Ribose-phosphate pyrophosphokinase 1"/>
    <property type="match status" value="1"/>
</dbReference>
<accession>A0AAV5RJC4</accession>
<keyword evidence="4" id="KW-0808">Transferase</keyword>
<dbReference type="EC" id="2.7.6.1" evidence="3"/>
<dbReference type="GO" id="GO:0005737">
    <property type="term" value="C:cytoplasm"/>
    <property type="evidence" value="ECO:0007669"/>
    <property type="project" value="TreeGrafter"/>
</dbReference>
<dbReference type="GO" id="GO:0002189">
    <property type="term" value="C:ribose phosphate diphosphokinase complex"/>
    <property type="evidence" value="ECO:0007669"/>
    <property type="project" value="UniProtKB-ARBA"/>
</dbReference>
<dbReference type="PANTHER" id="PTHR10210">
    <property type="entry name" value="RIBOSE-PHOSPHATE DIPHOSPHOKINASE FAMILY MEMBER"/>
    <property type="match status" value="1"/>
</dbReference>
<keyword evidence="6" id="KW-0545">Nucleotide biosynthesis</keyword>
<dbReference type="InterPro" id="IPR005946">
    <property type="entry name" value="Rib-P_diPkinase"/>
</dbReference>
<evidence type="ECO:0000259" key="12">
    <source>
        <dbReference type="Pfam" id="PF13793"/>
    </source>
</evidence>
<dbReference type="CDD" id="cd06223">
    <property type="entry name" value="PRTases_typeI"/>
    <property type="match status" value="1"/>
</dbReference>
<keyword evidence="9" id="KW-0067">ATP-binding</keyword>
<evidence type="ECO:0000256" key="1">
    <source>
        <dbReference type="ARBA" id="ARBA00004996"/>
    </source>
</evidence>
<evidence type="ECO:0000256" key="7">
    <source>
        <dbReference type="ARBA" id="ARBA00022741"/>
    </source>
</evidence>
<dbReference type="InterPro" id="IPR000836">
    <property type="entry name" value="PRTase_dom"/>
</dbReference>
<dbReference type="GO" id="GO:0016301">
    <property type="term" value="F:kinase activity"/>
    <property type="evidence" value="ECO:0007669"/>
    <property type="project" value="UniProtKB-KW"/>
</dbReference>
<organism evidence="13 14">
    <name type="scientific">Starmerella bacillaris</name>
    <name type="common">Yeast</name>
    <name type="synonym">Candida zemplinina</name>
    <dbReference type="NCBI Taxonomy" id="1247836"/>
    <lineage>
        <taxon>Eukaryota</taxon>
        <taxon>Fungi</taxon>
        <taxon>Dikarya</taxon>
        <taxon>Ascomycota</taxon>
        <taxon>Saccharomycotina</taxon>
        <taxon>Dipodascomycetes</taxon>
        <taxon>Dipodascales</taxon>
        <taxon>Trichomonascaceae</taxon>
        <taxon>Starmerella</taxon>
    </lineage>
</organism>
<dbReference type="GO" id="GO:0004749">
    <property type="term" value="F:ribose phosphate diphosphokinase activity"/>
    <property type="evidence" value="ECO:0007669"/>
    <property type="project" value="UniProtKB-EC"/>
</dbReference>
<dbReference type="GO" id="GO:0005524">
    <property type="term" value="F:ATP binding"/>
    <property type="evidence" value="ECO:0007669"/>
    <property type="project" value="UniProtKB-KW"/>
</dbReference>
<evidence type="ECO:0000313" key="13">
    <source>
        <dbReference type="EMBL" id="GMM51261.1"/>
    </source>
</evidence>
<sequence length="323" mass="35157">MHGNKAIKLLSGSSHPELTELIAHRLGVQISDVEAITMPNSETNILFRESVRDSDVYIVQTGHGDINDLVIELLFMIDACKHASALRITAVVPLYPYARQDRKNKGRAPITARLMADMLERAGCDHIVVLDLHAPQIQGFFNIPMDNLIAGPTVEYFIRNHYLQTAGQNVVVVSPDAGGAKRAAALADNLDIELALIHKERRVANEVSTMVLVGVVRNRTCILVDDMADTCGTLAKAAETLVEHGATSVMALVTHGVFSGNAQKVIENSKLDLVVCTNSVPLKPELAACPKIKQIDISATLAEAIRRLHNGEPVSYLKRNKPL</sequence>
<dbReference type="Pfam" id="PF13793">
    <property type="entry name" value="Pribosyltran_N"/>
    <property type="match status" value="1"/>
</dbReference>
<gene>
    <name evidence="13" type="ORF">DASB73_022190</name>
</gene>
<feature type="domain" description="Ribose-phosphate pyrophosphokinase N-terminal" evidence="12">
    <location>
        <begin position="7"/>
        <end position="123"/>
    </location>
</feature>
<keyword evidence="14" id="KW-1185">Reference proteome</keyword>
<evidence type="ECO:0000256" key="10">
    <source>
        <dbReference type="ARBA" id="ARBA00022842"/>
    </source>
</evidence>
<comment type="pathway">
    <text evidence="1">Metabolic intermediate biosynthesis; 5-phospho-alpha-D-ribose 1-diphosphate biosynthesis; 5-phospho-alpha-D-ribose 1-diphosphate from D-ribose 5-phosphate (route I): step 1/1.</text>
</comment>
<evidence type="ECO:0000256" key="8">
    <source>
        <dbReference type="ARBA" id="ARBA00022777"/>
    </source>
</evidence>
<dbReference type="EMBL" id="BTGC01000003">
    <property type="protein sequence ID" value="GMM51261.1"/>
    <property type="molecule type" value="Genomic_DNA"/>
</dbReference>
<dbReference type="SUPFAM" id="SSF53271">
    <property type="entry name" value="PRTase-like"/>
    <property type="match status" value="1"/>
</dbReference>
<dbReference type="GO" id="GO:0006015">
    <property type="term" value="P:5-phosphoribose 1-diphosphate biosynthetic process"/>
    <property type="evidence" value="ECO:0007669"/>
    <property type="project" value="TreeGrafter"/>
</dbReference>
<evidence type="ECO:0000256" key="11">
    <source>
        <dbReference type="ARBA" id="ARBA00049535"/>
    </source>
</evidence>
<name>A0AAV5RJC4_STABA</name>
<dbReference type="Gene3D" id="3.40.50.2020">
    <property type="match status" value="2"/>
</dbReference>
<dbReference type="Proteomes" id="UP001362899">
    <property type="component" value="Unassembled WGS sequence"/>
</dbReference>
<evidence type="ECO:0000256" key="6">
    <source>
        <dbReference type="ARBA" id="ARBA00022727"/>
    </source>
</evidence>
<dbReference type="NCBIfam" id="TIGR01251">
    <property type="entry name" value="ribP_PPkin"/>
    <property type="match status" value="1"/>
</dbReference>
<dbReference type="InterPro" id="IPR000842">
    <property type="entry name" value="PRib_PP_synth_CS"/>
</dbReference>
<dbReference type="SMART" id="SM01400">
    <property type="entry name" value="Pribosyltran_N"/>
    <property type="match status" value="1"/>
</dbReference>